<proteinExistence type="predicted"/>
<accession>A0A3N4HEK1</accession>
<feature type="compositionally biased region" description="Basic and acidic residues" evidence="1">
    <location>
        <begin position="196"/>
        <end position="211"/>
    </location>
</feature>
<reference evidence="2 3" key="1">
    <citation type="journal article" date="2018" name="Nat. Ecol. Evol.">
        <title>Pezizomycetes genomes reveal the molecular basis of ectomycorrhizal truffle lifestyle.</title>
        <authorList>
            <person name="Murat C."/>
            <person name="Payen T."/>
            <person name="Noel B."/>
            <person name="Kuo A."/>
            <person name="Morin E."/>
            <person name="Chen J."/>
            <person name="Kohler A."/>
            <person name="Krizsan K."/>
            <person name="Balestrini R."/>
            <person name="Da Silva C."/>
            <person name="Montanini B."/>
            <person name="Hainaut M."/>
            <person name="Levati E."/>
            <person name="Barry K.W."/>
            <person name="Belfiori B."/>
            <person name="Cichocki N."/>
            <person name="Clum A."/>
            <person name="Dockter R.B."/>
            <person name="Fauchery L."/>
            <person name="Guy J."/>
            <person name="Iotti M."/>
            <person name="Le Tacon F."/>
            <person name="Lindquist E.A."/>
            <person name="Lipzen A."/>
            <person name="Malagnac F."/>
            <person name="Mello A."/>
            <person name="Molinier V."/>
            <person name="Miyauchi S."/>
            <person name="Poulain J."/>
            <person name="Riccioni C."/>
            <person name="Rubini A."/>
            <person name="Sitrit Y."/>
            <person name="Splivallo R."/>
            <person name="Traeger S."/>
            <person name="Wang M."/>
            <person name="Zifcakova L."/>
            <person name="Wipf D."/>
            <person name="Zambonelli A."/>
            <person name="Paolocci F."/>
            <person name="Nowrousian M."/>
            <person name="Ottonello S."/>
            <person name="Baldrian P."/>
            <person name="Spatafora J.W."/>
            <person name="Henrissat B."/>
            <person name="Nagy L.G."/>
            <person name="Aury J.M."/>
            <person name="Wincker P."/>
            <person name="Grigoriev I.V."/>
            <person name="Bonfante P."/>
            <person name="Martin F.M."/>
        </authorList>
    </citation>
    <scope>NUCLEOTIDE SEQUENCE [LARGE SCALE GENOMIC DNA]</scope>
    <source>
        <strain evidence="2 3">RN42</strain>
    </source>
</reference>
<feature type="compositionally biased region" description="Low complexity" evidence="1">
    <location>
        <begin position="29"/>
        <end position="44"/>
    </location>
</feature>
<dbReference type="EMBL" id="ML120031">
    <property type="protein sequence ID" value="RPA70861.1"/>
    <property type="molecule type" value="Genomic_DNA"/>
</dbReference>
<protein>
    <submittedName>
        <fullName evidence="2">Uncharacterized protein</fullName>
    </submittedName>
</protein>
<evidence type="ECO:0000313" key="2">
    <source>
        <dbReference type="EMBL" id="RPA70861.1"/>
    </source>
</evidence>
<keyword evidence="3" id="KW-1185">Reference proteome</keyword>
<organism evidence="2 3">
    <name type="scientific">Ascobolus immersus RN42</name>
    <dbReference type="NCBI Taxonomy" id="1160509"/>
    <lineage>
        <taxon>Eukaryota</taxon>
        <taxon>Fungi</taxon>
        <taxon>Dikarya</taxon>
        <taxon>Ascomycota</taxon>
        <taxon>Pezizomycotina</taxon>
        <taxon>Pezizomycetes</taxon>
        <taxon>Pezizales</taxon>
        <taxon>Ascobolaceae</taxon>
        <taxon>Ascobolus</taxon>
    </lineage>
</organism>
<feature type="compositionally biased region" description="Acidic residues" evidence="1">
    <location>
        <begin position="182"/>
        <end position="195"/>
    </location>
</feature>
<evidence type="ECO:0000256" key="1">
    <source>
        <dbReference type="SAM" id="MobiDB-lite"/>
    </source>
</evidence>
<dbReference type="AlphaFoldDB" id="A0A3N4HEK1"/>
<sequence length="306" mass="34137">MSFRKQVSDMALATTTKPSSMMPHRKPQSDSQPESSCGSSSSSSTDPNARPETSAEGCSDLQLAIAPRVQQRGARHGSNTHSERRRLAIRAANSRNQNASVADDDSDIEEVPRPGYSNIPGAKYRPGKERRKYSNARPFAGRRPNTRASESGGPPGIARVETLSDSDFEGDSKAADGADQNEGPEESSSDVEASDCDSKPKPKWKEARDKCGGKGAVRSMIISRQEDGGRTFSLEYITRTSNMKLDAMRGEIRWMMEKNEKYLRKEVAKEKKNRDKDDDYQCFRRELAKLERGAVLADELYWMMKW</sequence>
<gene>
    <name evidence="2" type="ORF">BJ508DRAFT_346330</name>
</gene>
<name>A0A3N4HEK1_ASCIM</name>
<evidence type="ECO:0000313" key="3">
    <source>
        <dbReference type="Proteomes" id="UP000275078"/>
    </source>
</evidence>
<dbReference type="Proteomes" id="UP000275078">
    <property type="component" value="Unassembled WGS sequence"/>
</dbReference>
<feature type="region of interest" description="Disordered" evidence="1">
    <location>
        <begin position="1"/>
        <end position="211"/>
    </location>
</feature>